<proteinExistence type="predicted"/>
<keyword evidence="3" id="KW-0238">DNA-binding</keyword>
<evidence type="ECO:0000256" key="1">
    <source>
        <dbReference type="ARBA" id="ARBA00004123"/>
    </source>
</evidence>
<reference evidence="8" key="1">
    <citation type="submission" date="2025-08" db="UniProtKB">
        <authorList>
            <consortium name="RefSeq"/>
        </authorList>
    </citation>
    <scope>IDENTIFICATION</scope>
    <source>
        <tissue evidence="8">Tentacle</tissue>
    </source>
</reference>
<dbReference type="AlphaFoldDB" id="A0A6P8IXC2"/>
<dbReference type="InParanoid" id="A0A6P8IXC2"/>
<sequence length="243" mass="27400">MATINVKSSETFPEPHEFVGKMASDRRKTKKPLMEKLRRDRINSSLNEMKILVLESLNKDVSRYSKMEKADILEMTVKFLRDINRQERTKRGPMSWAEYRAGYNQCAIELMRHATPISPGDMQMHGKVFAHVPGGFHGNTHVSTQPPTFILPNPTTALPTSPVRINTPKIPTVVWVPIPSPPPSPSNKASLTNAPSTTTNKAIAHEKLQSVYETLTETKNLVNTKPTASDRQIIPNPPMWRPW</sequence>
<keyword evidence="5" id="KW-0539">Nucleus</keyword>
<evidence type="ECO:0000313" key="8">
    <source>
        <dbReference type="RefSeq" id="XP_031570595.1"/>
    </source>
</evidence>
<dbReference type="CDD" id="cd11410">
    <property type="entry name" value="bHLH_O_HES"/>
    <property type="match status" value="1"/>
</dbReference>
<dbReference type="InterPro" id="IPR011598">
    <property type="entry name" value="bHLH_dom"/>
</dbReference>
<dbReference type="Pfam" id="PF00010">
    <property type="entry name" value="HLH"/>
    <property type="match status" value="1"/>
</dbReference>
<dbReference type="Gene3D" id="4.10.280.10">
    <property type="entry name" value="Helix-loop-helix DNA-binding domain"/>
    <property type="match status" value="1"/>
</dbReference>
<dbReference type="Proteomes" id="UP000515163">
    <property type="component" value="Unplaced"/>
</dbReference>
<keyword evidence="2" id="KW-0805">Transcription regulation</keyword>
<comment type="subcellular location">
    <subcellularLocation>
        <location evidence="1">Nucleus</location>
    </subcellularLocation>
</comment>
<dbReference type="GO" id="GO:0003677">
    <property type="term" value="F:DNA binding"/>
    <property type="evidence" value="ECO:0007669"/>
    <property type="project" value="UniProtKB-KW"/>
</dbReference>
<dbReference type="SUPFAM" id="SSF47459">
    <property type="entry name" value="HLH, helix-loop-helix DNA-binding domain"/>
    <property type="match status" value="1"/>
</dbReference>
<dbReference type="KEGG" id="aten:116304935"/>
<name>A0A6P8IXC2_ACTTE</name>
<keyword evidence="4" id="KW-0804">Transcription</keyword>
<evidence type="ECO:0000256" key="4">
    <source>
        <dbReference type="ARBA" id="ARBA00023163"/>
    </source>
</evidence>
<feature type="domain" description="BHLH" evidence="6">
    <location>
        <begin position="26"/>
        <end position="83"/>
    </location>
</feature>
<keyword evidence="7" id="KW-1185">Reference proteome</keyword>
<dbReference type="GO" id="GO:0046983">
    <property type="term" value="F:protein dimerization activity"/>
    <property type="evidence" value="ECO:0007669"/>
    <property type="project" value="InterPro"/>
</dbReference>
<protein>
    <submittedName>
        <fullName evidence="8">Transcription factor HES-2-like</fullName>
    </submittedName>
</protein>
<dbReference type="PROSITE" id="PS50888">
    <property type="entry name" value="BHLH"/>
    <property type="match status" value="1"/>
</dbReference>
<dbReference type="GO" id="GO:0005634">
    <property type="term" value="C:nucleus"/>
    <property type="evidence" value="ECO:0007669"/>
    <property type="project" value="UniProtKB-SubCell"/>
</dbReference>
<organism evidence="7 8">
    <name type="scientific">Actinia tenebrosa</name>
    <name type="common">Australian red waratah sea anemone</name>
    <dbReference type="NCBI Taxonomy" id="6105"/>
    <lineage>
        <taxon>Eukaryota</taxon>
        <taxon>Metazoa</taxon>
        <taxon>Cnidaria</taxon>
        <taxon>Anthozoa</taxon>
        <taxon>Hexacorallia</taxon>
        <taxon>Actiniaria</taxon>
        <taxon>Actiniidae</taxon>
        <taxon>Actinia</taxon>
    </lineage>
</organism>
<gene>
    <name evidence="8" type="primary">LOC116304935</name>
</gene>
<dbReference type="InterPro" id="IPR050370">
    <property type="entry name" value="HES_HEY"/>
</dbReference>
<evidence type="ECO:0000313" key="7">
    <source>
        <dbReference type="Proteomes" id="UP000515163"/>
    </source>
</evidence>
<evidence type="ECO:0000256" key="2">
    <source>
        <dbReference type="ARBA" id="ARBA00023015"/>
    </source>
</evidence>
<evidence type="ECO:0000256" key="3">
    <source>
        <dbReference type="ARBA" id="ARBA00023125"/>
    </source>
</evidence>
<dbReference type="GeneID" id="116304935"/>
<dbReference type="SMART" id="SM00353">
    <property type="entry name" value="HLH"/>
    <property type="match status" value="1"/>
</dbReference>
<dbReference type="InterPro" id="IPR036638">
    <property type="entry name" value="HLH_DNA-bd_sf"/>
</dbReference>
<accession>A0A6P8IXC2</accession>
<evidence type="ECO:0000259" key="6">
    <source>
        <dbReference type="PROSITE" id="PS50888"/>
    </source>
</evidence>
<dbReference type="RefSeq" id="XP_031570595.1">
    <property type="nucleotide sequence ID" value="XM_031714735.1"/>
</dbReference>
<dbReference type="PANTHER" id="PTHR10985">
    <property type="entry name" value="BASIC HELIX-LOOP-HELIX TRANSCRIPTION FACTOR, HES-RELATED"/>
    <property type="match status" value="1"/>
</dbReference>
<dbReference type="OrthoDB" id="6085656at2759"/>
<evidence type="ECO:0000256" key="5">
    <source>
        <dbReference type="ARBA" id="ARBA00023242"/>
    </source>
</evidence>
<dbReference type="FunCoup" id="A0A6P8IXC2">
    <property type="interactions" value="1034"/>
</dbReference>
<dbReference type="FunFam" id="4.10.280.10:FF:000009">
    <property type="entry name" value="Transcription factor HES-1"/>
    <property type="match status" value="1"/>
</dbReference>